<dbReference type="InterPro" id="IPR013328">
    <property type="entry name" value="6PGD_dom2"/>
</dbReference>
<evidence type="ECO:0000256" key="10">
    <source>
        <dbReference type="RuleBase" id="RU362068"/>
    </source>
</evidence>
<feature type="domain" description="Ketopantoate reductase C-terminal" evidence="13">
    <location>
        <begin position="169"/>
        <end position="293"/>
    </location>
</feature>
<dbReference type="InterPro" id="IPR008927">
    <property type="entry name" value="6-PGluconate_DH-like_C_sf"/>
</dbReference>
<evidence type="ECO:0000256" key="8">
    <source>
        <dbReference type="ARBA" id="ARBA00032024"/>
    </source>
</evidence>
<evidence type="ECO:0000256" key="4">
    <source>
        <dbReference type="ARBA" id="ARBA00019465"/>
    </source>
</evidence>
<dbReference type="NCBIfam" id="TIGR00745">
    <property type="entry name" value="apbA_panE"/>
    <property type="match status" value="1"/>
</dbReference>
<dbReference type="Gene3D" id="3.40.50.720">
    <property type="entry name" value="NAD(P)-binding Rossmann-like Domain"/>
    <property type="match status" value="1"/>
</dbReference>
<dbReference type="InterPro" id="IPR013752">
    <property type="entry name" value="KPA_reductase"/>
</dbReference>
<evidence type="ECO:0000256" key="3">
    <source>
        <dbReference type="ARBA" id="ARBA00013014"/>
    </source>
</evidence>
<organism evidence="14 15">
    <name type="scientific">Marinobacter daepoensis</name>
    <dbReference type="NCBI Taxonomy" id="262077"/>
    <lineage>
        <taxon>Bacteria</taxon>
        <taxon>Pseudomonadati</taxon>
        <taxon>Pseudomonadota</taxon>
        <taxon>Gammaproteobacteria</taxon>
        <taxon>Pseudomonadales</taxon>
        <taxon>Marinobacteraceae</taxon>
        <taxon>Marinobacter</taxon>
    </lineage>
</organism>
<dbReference type="RefSeq" id="WP_206558386.1">
    <property type="nucleotide sequence ID" value="NZ_JAFKDB010000023.1"/>
</dbReference>
<evidence type="ECO:0000256" key="9">
    <source>
        <dbReference type="ARBA" id="ARBA00048793"/>
    </source>
</evidence>
<dbReference type="PANTHER" id="PTHR43765:SF2">
    <property type="entry name" value="2-DEHYDROPANTOATE 2-REDUCTASE"/>
    <property type="match status" value="1"/>
</dbReference>
<keyword evidence="6 10" id="KW-0521">NADP</keyword>
<feature type="region of interest" description="Disordered" evidence="11">
    <location>
        <begin position="292"/>
        <end position="317"/>
    </location>
</feature>
<accession>A0ABS3BIQ9</accession>
<name>A0ABS3BIQ9_9GAMM</name>
<dbReference type="InterPro" id="IPR050838">
    <property type="entry name" value="Ketopantoate_reductase"/>
</dbReference>
<comment type="pathway">
    <text evidence="1 10">Cofactor biosynthesis; (R)-pantothenate biosynthesis; (R)-pantoate from 3-methyl-2-oxobutanoate: step 2/2.</text>
</comment>
<feature type="compositionally biased region" description="Polar residues" evidence="11">
    <location>
        <begin position="292"/>
        <end position="303"/>
    </location>
</feature>
<evidence type="ECO:0000313" key="14">
    <source>
        <dbReference type="EMBL" id="MBN7771720.1"/>
    </source>
</evidence>
<dbReference type="SUPFAM" id="SSF48179">
    <property type="entry name" value="6-phosphogluconate dehydrogenase C-terminal domain-like"/>
    <property type="match status" value="1"/>
</dbReference>
<dbReference type="InterPro" id="IPR013332">
    <property type="entry name" value="KPR_N"/>
</dbReference>
<protein>
    <recommendedName>
        <fullName evidence="4 10">2-dehydropantoate 2-reductase</fullName>
        <ecNumber evidence="3 10">1.1.1.169</ecNumber>
    </recommendedName>
    <alternativeName>
        <fullName evidence="8 10">Ketopantoate reductase</fullName>
    </alternativeName>
</protein>
<comment type="function">
    <text evidence="10">Catalyzes the NADPH-dependent reduction of ketopantoate into pantoic acid.</text>
</comment>
<dbReference type="InterPro" id="IPR036291">
    <property type="entry name" value="NAD(P)-bd_dom_sf"/>
</dbReference>
<evidence type="ECO:0000256" key="11">
    <source>
        <dbReference type="SAM" id="MobiDB-lite"/>
    </source>
</evidence>
<dbReference type="InterPro" id="IPR003710">
    <property type="entry name" value="ApbA"/>
</dbReference>
<dbReference type="Pfam" id="PF08546">
    <property type="entry name" value="ApbA_C"/>
    <property type="match status" value="1"/>
</dbReference>
<evidence type="ECO:0000259" key="13">
    <source>
        <dbReference type="Pfam" id="PF08546"/>
    </source>
</evidence>
<proteinExistence type="inferred from homology"/>
<keyword evidence="5 10" id="KW-0566">Pantothenate biosynthesis</keyword>
<dbReference type="PANTHER" id="PTHR43765">
    <property type="entry name" value="2-DEHYDROPANTOATE 2-REDUCTASE-RELATED"/>
    <property type="match status" value="1"/>
</dbReference>
<dbReference type="SUPFAM" id="SSF51735">
    <property type="entry name" value="NAD(P)-binding Rossmann-fold domains"/>
    <property type="match status" value="1"/>
</dbReference>
<keyword evidence="7 10" id="KW-0560">Oxidoreductase</keyword>
<comment type="catalytic activity">
    <reaction evidence="9 10">
        <text>(R)-pantoate + NADP(+) = 2-dehydropantoate + NADPH + H(+)</text>
        <dbReference type="Rhea" id="RHEA:16233"/>
        <dbReference type="ChEBI" id="CHEBI:11561"/>
        <dbReference type="ChEBI" id="CHEBI:15378"/>
        <dbReference type="ChEBI" id="CHEBI:15980"/>
        <dbReference type="ChEBI" id="CHEBI:57783"/>
        <dbReference type="ChEBI" id="CHEBI:58349"/>
        <dbReference type="EC" id="1.1.1.169"/>
    </reaction>
</comment>
<sequence>MIAILGAGSLGRLWAATLPAGQVAFVPRPQTSAESPCYRFHPVNGEPVPTSVPWLTPCQSPDLLLVTTKAGDTLSALQATLPSIPESTPIVLFQNGMGSQQAVSEHWPERSVLAASTTEGANRPSPDRLIHAGRGQTWVGALSGNAECHLETVVERLARSGLAIAPEADILARLWHKLVINAGINPFTAILDCANGDLLSQAFYQRWIAPLCREISNISQISGQPAEAPEAIRHRIEAVARSTSANTSSMRADVIAGRPTEIDYMNGYLSELGQRLGVKTPVNQMLTEQVKQLTRPYQQQESCDGQPPLQDLHPNRR</sequence>
<evidence type="ECO:0000256" key="7">
    <source>
        <dbReference type="ARBA" id="ARBA00023002"/>
    </source>
</evidence>
<feature type="domain" description="Ketopantoate reductase N-terminal" evidence="12">
    <location>
        <begin position="2"/>
        <end position="143"/>
    </location>
</feature>
<evidence type="ECO:0000256" key="2">
    <source>
        <dbReference type="ARBA" id="ARBA00007870"/>
    </source>
</evidence>
<gene>
    <name evidence="14" type="ORF">JYP53_17565</name>
</gene>
<comment type="similarity">
    <text evidence="2 10">Belongs to the ketopantoate reductase family.</text>
</comment>
<comment type="caution">
    <text evidence="14">The sequence shown here is derived from an EMBL/GenBank/DDBJ whole genome shotgun (WGS) entry which is preliminary data.</text>
</comment>
<dbReference type="EMBL" id="JAFKDB010000023">
    <property type="protein sequence ID" value="MBN7771720.1"/>
    <property type="molecule type" value="Genomic_DNA"/>
</dbReference>
<evidence type="ECO:0000313" key="15">
    <source>
        <dbReference type="Proteomes" id="UP000664344"/>
    </source>
</evidence>
<evidence type="ECO:0000259" key="12">
    <source>
        <dbReference type="Pfam" id="PF02558"/>
    </source>
</evidence>
<dbReference type="Gene3D" id="1.10.1040.10">
    <property type="entry name" value="N-(1-d-carboxylethyl)-l-norvaline Dehydrogenase, domain 2"/>
    <property type="match status" value="1"/>
</dbReference>
<reference evidence="14 15" key="1">
    <citation type="submission" date="2021-02" db="EMBL/GenBank/DDBJ databases">
        <title>PHA producing bacteria isolated from coastal sediment in Guangdong, Shenzhen.</title>
        <authorList>
            <person name="Zheng W."/>
            <person name="Yu S."/>
            <person name="Huang Y."/>
        </authorList>
    </citation>
    <scope>NUCLEOTIDE SEQUENCE [LARGE SCALE GENOMIC DNA]</scope>
    <source>
        <strain evidence="14 15">TN21-5</strain>
    </source>
</reference>
<evidence type="ECO:0000256" key="1">
    <source>
        <dbReference type="ARBA" id="ARBA00004994"/>
    </source>
</evidence>
<evidence type="ECO:0000256" key="6">
    <source>
        <dbReference type="ARBA" id="ARBA00022857"/>
    </source>
</evidence>
<dbReference type="Proteomes" id="UP000664344">
    <property type="component" value="Unassembled WGS sequence"/>
</dbReference>
<evidence type="ECO:0000256" key="5">
    <source>
        <dbReference type="ARBA" id="ARBA00022655"/>
    </source>
</evidence>
<dbReference type="EC" id="1.1.1.169" evidence="3 10"/>
<dbReference type="Pfam" id="PF02558">
    <property type="entry name" value="ApbA"/>
    <property type="match status" value="1"/>
</dbReference>
<keyword evidence="15" id="KW-1185">Reference proteome</keyword>